<proteinExistence type="predicted"/>
<reference evidence="2 3" key="1">
    <citation type="submission" date="2019-05" db="EMBL/GenBank/DDBJ databases">
        <authorList>
            <person name="Lee S.D."/>
        </authorList>
    </citation>
    <scope>NUCLEOTIDE SEQUENCE [LARGE SCALE GENOMIC DNA]</scope>
    <source>
        <strain evidence="2 3">C5-26</strain>
    </source>
</reference>
<dbReference type="OrthoDB" id="3784042at2"/>
<name>A0A563E515_9MICO</name>
<sequence length="119" mass="12790">MNDIETLVGHWLSVPEVADALGIPHRQARKMIADGDILSQRVGANQAVGVPAVFIKDGALLPALAGTVTVLLDAHLSRDEALQWLFTPDDTLPLDGAPIDMLVAGRKAEVRKRAQEMAF</sequence>
<comment type="caution">
    <text evidence="2">The sequence shown here is derived from an EMBL/GenBank/DDBJ whole genome shotgun (WGS) entry which is preliminary data.</text>
</comment>
<dbReference type="Pfam" id="PF18367">
    <property type="entry name" value="Rv2175c_C"/>
    <property type="match status" value="1"/>
</dbReference>
<dbReference type="AlphaFoldDB" id="A0A563E515"/>
<reference evidence="2 3" key="2">
    <citation type="submission" date="2019-08" db="EMBL/GenBank/DDBJ databases">
        <title>Jejuicoccus antrihumi gen. nov., sp. nov., a new member of the family Dermacoccaceae isolated from a cave.</title>
        <authorList>
            <person name="Schumann P."/>
            <person name="Kim I.S."/>
        </authorList>
    </citation>
    <scope>NUCLEOTIDE SEQUENCE [LARGE SCALE GENOMIC DNA]</scope>
    <source>
        <strain evidence="2 3">C5-26</strain>
    </source>
</reference>
<evidence type="ECO:0000313" key="2">
    <source>
        <dbReference type="EMBL" id="TWP36964.1"/>
    </source>
</evidence>
<gene>
    <name evidence="2" type="ORF">FGL98_07855</name>
</gene>
<evidence type="ECO:0000259" key="1">
    <source>
        <dbReference type="Pfam" id="PF18367"/>
    </source>
</evidence>
<dbReference type="Proteomes" id="UP000320244">
    <property type="component" value="Unassembled WGS sequence"/>
</dbReference>
<keyword evidence="3" id="KW-1185">Reference proteome</keyword>
<feature type="domain" description="Rv2175c C-terminal" evidence="1">
    <location>
        <begin position="63"/>
        <end position="118"/>
    </location>
</feature>
<accession>A0A563E515</accession>
<dbReference type="EMBL" id="VCQV01000008">
    <property type="protein sequence ID" value="TWP36964.1"/>
    <property type="molecule type" value="Genomic_DNA"/>
</dbReference>
<dbReference type="InterPro" id="IPR041098">
    <property type="entry name" value="Rv2175c_C"/>
</dbReference>
<organism evidence="2 3">
    <name type="scientific">Leekyejoonella antrihumi</name>
    <dbReference type="NCBI Taxonomy" id="1660198"/>
    <lineage>
        <taxon>Bacteria</taxon>
        <taxon>Bacillati</taxon>
        <taxon>Actinomycetota</taxon>
        <taxon>Actinomycetes</taxon>
        <taxon>Micrococcales</taxon>
        <taxon>Dermacoccaceae</taxon>
        <taxon>Leekyejoonella</taxon>
    </lineage>
</organism>
<evidence type="ECO:0000313" key="3">
    <source>
        <dbReference type="Proteomes" id="UP000320244"/>
    </source>
</evidence>
<protein>
    <submittedName>
        <fullName evidence="2">Helix-turn-helix domain-containing protein</fullName>
    </submittedName>
</protein>
<dbReference type="RefSeq" id="WP_146316207.1">
    <property type="nucleotide sequence ID" value="NZ_VCQV01000008.1"/>
</dbReference>